<evidence type="ECO:0000313" key="5">
    <source>
        <dbReference type="Proteomes" id="UP000838308"/>
    </source>
</evidence>
<name>A0ABM9EM26_9BACI</name>
<dbReference type="RefSeq" id="WP_319942253.1">
    <property type="nucleotide sequence ID" value="NZ_CALBWS010000002.1"/>
</dbReference>
<accession>A0ABM9EM26</accession>
<dbReference type="PANTHER" id="PTHR31157:SF1">
    <property type="entry name" value="SCP DOMAIN-CONTAINING PROTEIN"/>
    <property type="match status" value="1"/>
</dbReference>
<dbReference type="Pfam" id="PF00188">
    <property type="entry name" value="CAP"/>
    <property type="match status" value="1"/>
</dbReference>
<dbReference type="InterPro" id="IPR014044">
    <property type="entry name" value="CAP_dom"/>
</dbReference>
<evidence type="ECO:0000313" key="4">
    <source>
        <dbReference type="EMBL" id="CAH2713662.1"/>
    </source>
</evidence>
<dbReference type="Gene3D" id="3.40.33.10">
    <property type="entry name" value="CAP"/>
    <property type="match status" value="1"/>
</dbReference>
<keyword evidence="2" id="KW-0732">Signal</keyword>
<feature type="region of interest" description="Disordered" evidence="1">
    <location>
        <begin position="141"/>
        <end position="201"/>
    </location>
</feature>
<evidence type="ECO:0000259" key="3">
    <source>
        <dbReference type="Pfam" id="PF00188"/>
    </source>
</evidence>
<evidence type="ECO:0000256" key="1">
    <source>
        <dbReference type="SAM" id="MobiDB-lite"/>
    </source>
</evidence>
<proteinExistence type="predicted"/>
<dbReference type="Proteomes" id="UP000838308">
    <property type="component" value="Unassembled WGS sequence"/>
</dbReference>
<sequence>MIKKPVGVLLTAVLTMGLAACNKNNINDRTTDRIGMDTSKRNNQIMDVRYNNGIDHNGPLTENYRNRNVDDLNLFNDNYRGNRKKDDMISAYQTTTNSDQYPHTRAVLMQDAKYQFITIDPRQGNWLQSGATQQVPPYFQQQTPTAKAPVQHTVPQQTTPQQTAPQQTVPNKTQPLPQTAPKQTVPAPNQPAKTQTTAPATGTVSQYVQQVINLTNSERSKNGLPALKADTQLNSVAQKKALDMQQNHYFSHTSPSYGSPFDMMRDFGVTYKSAGENIAQGQRTPQEVVTAWMNSEGHRKNILSANFTHIGVGFEDTGKHWSQMFIGK</sequence>
<dbReference type="InterPro" id="IPR014258">
    <property type="entry name" value="CAP_domain_YkwD-like"/>
</dbReference>
<organism evidence="4 5">
    <name type="scientific">Neobacillus rhizosphaerae</name>
    <dbReference type="NCBI Taxonomy" id="2880965"/>
    <lineage>
        <taxon>Bacteria</taxon>
        <taxon>Bacillati</taxon>
        <taxon>Bacillota</taxon>
        <taxon>Bacilli</taxon>
        <taxon>Bacillales</taxon>
        <taxon>Bacillaceae</taxon>
        <taxon>Neobacillus</taxon>
    </lineage>
</organism>
<dbReference type="SUPFAM" id="SSF55797">
    <property type="entry name" value="PR-1-like"/>
    <property type="match status" value="1"/>
</dbReference>
<dbReference type="PANTHER" id="PTHR31157">
    <property type="entry name" value="SCP DOMAIN-CONTAINING PROTEIN"/>
    <property type="match status" value="1"/>
</dbReference>
<gene>
    <name evidence="4" type="ORF">BACCIP111895_00798</name>
</gene>
<reference evidence="4" key="1">
    <citation type="submission" date="2022-04" db="EMBL/GenBank/DDBJ databases">
        <authorList>
            <person name="Criscuolo A."/>
        </authorList>
    </citation>
    <scope>NUCLEOTIDE SEQUENCE</scope>
    <source>
        <strain evidence="4">CIP111895</strain>
    </source>
</reference>
<feature type="domain" description="SCP" evidence="3">
    <location>
        <begin position="213"/>
        <end position="322"/>
    </location>
</feature>
<feature type="signal peptide" evidence="2">
    <location>
        <begin position="1"/>
        <end position="19"/>
    </location>
</feature>
<protein>
    <recommendedName>
        <fullName evidence="3">SCP domain-containing protein</fullName>
    </recommendedName>
</protein>
<dbReference type="InterPro" id="IPR035940">
    <property type="entry name" value="CAP_sf"/>
</dbReference>
<feature type="compositionally biased region" description="Low complexity" evidence="1">
    <location>
        <begin position="186"/>
        <end position="201"/>
    </location>
</feature>
<dbReference type="EMBL" id="CALBWS010000002">
    <property type="protein sequence ID" value="CAH2713662.1"/>
    <property type="molecule type" value="Genomic_DNA"/>
</dbReference>
<dbReference type="PROSITE" id="PS51257">
    <property type="entry name" value="PROKAR_LIPOPROTEIN"/>
    <property type="match status" value="1"/>
</dbReference>
<comment type="caution">
    <text evidence="4">The sequence shown here is derived from an EMBL/GenBank/DDBJ whole genome shotgun (WGS) entry which is preliminary data.</text>
</comment>
<feature type="compositionally biased region" description="Low complexity" evidence="1">
    <location>
        <begin position="149"/>
        <end position="170"/>
    </location>
</feature>
<keyword evidence="5" id="KW-1185">Reference proteome</keyword>
<feature type="chain" id="PRO_5047040780" description="SCP domain-containing protein" evidence="2">
    <location>
        <begin position="20"/>
        <end position="328"/>
    </location>
</feature>
<feature type="compositionally biased region" description="Polar residues" evidence="1">
    <location>
        <begin position="171"/>
        <end position="182"/>
    </location>
</feature>
<dbReference type="CDD" id="cd05379">
    <property type="entry name" value="CAP_bacterial"/>
    <property type="match status" value="1"/>
</dbReference>
<evidence type="ECO:0000256" key="2">
    <source>
        <dbReference type="SAM" id="SignalP"/>
    </source>
</evidence>
<dbReference type="NCBIfam" id="TIGR02909">
    <property type="entry name" value="spore_YkwD"/>
    <property type="match status" value="1"/>
</dbReference>